<dbReference type="Proteomes" id="UP000000238">
    <property type="component" value="Chromosome"/>
</dbReference>
<dbReference type="InterPro" id="IPR009050">
    <property type="entry name" value="Globin-like_sf"/>
</dbReference>
<name>Q2SAT0_HAHCH</name>
<dbReference type="EMBL" id="CP000155">
    <property type="protein sequence ID" value="ABC32244.1"/>
    <property type="molecule type" value="Genomic_DNA"/>
</dbReference>
<dbReference type="GO" id="GO:0019825">
    <property type="term" value="F:oxygen binding"/>
    <property type="evidence" value="ECO:0007669"/>
    <property type="project" value="InterPro"/>
</dbReference>
<keyword evidence="2" id="KW-1185">Reference proteome</keyword>
<dbReference type="KEGG" id="hch:HCH_05585"/>
<accession>Q2SAT0</accession>
<gene>
    <name evidence="1" type="ordered locus">HCH_05585</name>
</gene>
<dbReference type="eggNOG" id="COG1017">
    <property type="taxonomic scope" value="Bacteria"/>
</dbReference>
<proteinExistence type="predicted"/>
<dbReference type="GO" id="GO:0020037">
    <property type="term" value="F:heme binding"/>
    <property type="evidence" value="ECO:0007669"/>
    <property type="project" value="InterPro"/>
</dbReference>
<dbReference type="HOGENOM" id="CLU_1233620_0_0_6"/>
<dbReference type="SUPFAM" id="SSF46458">
    <property type="entry name" value="Globin-like"/>
    <property type="match status" value="1"/>
</dbReference>
<dbReference type="Gene3D" id="1.10.490.10">
    <property type="entry name" value="Globins"/>
    <property type="match status" value="1"/>
</dbReference>
<sequence>MLRHSVSFESKNETHYSHTANRRRLLHVHPATKLIAIITGKTTRIAAALRHIAQLGERDHTFSMNKNSSLVSTHNLNLFRDSFSRCFCDVGSDVRFVDDFYMRLKASDADVSAIFNRRPIEQQVHAVRSAVYALEEYATSGCPDNRLKLIEASHSHHKMGLTPYMYDLWLSCLLETVLRHDHAYDDGVWQAWELTLRPGIDYLKHTLTAEINAADGESQSGARE</sequence>
<organism evidence="1 2">
    <name type="scientific">Hahella chejuensis (strain KCTC 2396)</name>
    <dbReference type="NCBI Taxonomy" id="349521"/>
    <lineage>
        <taxon>Bacteria</taxon>
        <taxon>Pseudomonadati</taxon>
        <taxon>Pseudomonadota</taxon>
        <taxon>Gammaproteobacteria</taxon>
        <taxon>Oceanospirillales</taxon>
        <taxon>Hahellaceae</taxon>
        <taxon>Hahella</taxon>
    </lineage>
</organism>
<dbReference type="STRING" id="349521.HCH_05585"/>
<evidence type="ECO:0008006" key="3">
    <source>
        <dbReference type="Google" id="ProtNLM"/>
    </source>
</evidence>
<protein>
    <recommendedName>
        <fullName evidence="3">Globin family profile domain-containing protein</fullName>
    </recommendedName>
</protein>
<dbReference type="InterPro" id="IPR012292">
    <property type="entry name" value="Globin/Proto"/>
</dbReference>
<dbReference type="AlphaFoldDB" id="Q2SAT0"/>
<reference evidence="1 2" key="1">
    <citation type="journal article" date="2005" name="Nucleic Acids Res.">
        <title>Genomic blueprint of Hahella chejuensis, a marine microbe producing an algicidal agent.</title>
        <authorList>
            <person name="Jeong H."/>
            <person name="Yim J.H."/>
            <person name="Lee C."/>
            <person name="Choi S.-H."/>
            <person name="Park Y.K."/>
            <person name="Yoon S.H."/>
            <person name="Hur C.-G."/>
            <person name="Kang H.-Y."/>
            <person name="Kim D."/>
            <person name="Lee H.H."/>
            <person name="Park K.H."/>
            <person name="Park S.-H."/>
            <person name="Park H.-S."/>
            <person name="Lee H.K."/>
            <person name="Oh T.K."/>
            <person name="Kim J.F."/>
        </authorList>
    </citation>
    <scope>NUCLEOTIDE SEQUENCE [LARGE SCALE GENOMIC DNA]</scope>
    <source>
        <strain evidence="1 2">KCTC 2396</strain>
    </source>
</reference>
<evidence type="ECO:0000313" key="2">
    <source>
        <dbReference type="Proteomes" id="UP000000238"/>
    </source>
</evidence>
<evidence type="ECO:0000313" key="1">
    <source>
        <dbReference type="EMBL" id="ABC32244.1"/>
    </source>
</evidence>